<dbReference type="GO" id="GO:0051968">
    <property type="term" value="P:positive regulation of synaptic transmission, glutamatergic"/>
    <property type="evidence" value="ECO:0007669"/>
    <property type="project" value="TreeGrafter"/>
</dbReference>
<dbReference type="RefSeq" id="XP_022080374.1">
    <property type="nucleotide sequence ID" value="XM_022224682.1"/>
</dbReference>
<dbReference type="PANTHER" id="PTHR12107">
    <property type="entry name" value="VOLTAGE-DEPENDENT CALCIUM CHANNEL GAMMA SUBUNIT"/>
    <property type="match status" value="1"/>
</dbReference>
<dbReference type="GeneID" id="110973683"/>
<accession>A0A8B7XHU8</accession>
<dbReference type="GO" id="GO:0098839">
    <property type="term" value="C:postsynaptic density membrane"/>
    <property type="evidence" value="ECO:0007669"/>
    <property type="project" value="TreeGrafter"/>
</dbReference>
<evidence type="ECO:0000256" key="4">
    <source>
        <dbReference type="ARBA" id="ARBA00022989"/>
    </source>
</evidence>
<feature type="transmembrane region" description="Helical" evidence="6">
    <location>
        <begin position="155"/>
        <end position="180"/>
    </location>
</feature>
<keyword evidence="3 6" id="KW-0812">Transmembrane</keyword>
<reference evidence="8" key="1">
    <citation type="submission" date="2025-08" db="UniProtKB">
        <authorList>
            <consortium name="RefSeq"/>
        </authorList>
    </citation>
    <scope>IDENTIFICATION</scope>
</reference>
<dbReference type="InterPro" id="IPR051072">
    <property type="entry name" value="CACNG_subunit"/>
</dbReference>
<dbReference type="GO" id="GO:0098970">
    <property type="term" value="P:postsynaptic neurotransmitter receptor diffusion trapping"/>
    <property type="evidence" value="ECO:0007669"/>
    <property type="project" value="TreeGrafter"/>
</dbReference>
<gene>
    <name evidence="8" type="primary">LOC110973683</name>
</gene>
<keyword evidence="5 6" id="KW-0472">Membrane</keyword>
<dbReference type="GO" id="GO:0005245">
    <property type="term" value="F:voltage-gated calcium channel activity"/>
    <property type="evidence" value="ECO:0007669"/>
    <property type="project" value="TreeGrafter"/>
</dbReference>
<dbReference type="GO" id="GO:0019226">
    <property type="term" value="P:transmission of nerve impulse"/>
    <property type="evidence" value="ECO:0007669"/>
    <property type="project" value="TreeGrafter"/>
</dbReference>
<dbReference type="Proteomes" id="UP000694845">
    <property type="component" value="Unplaced"/>
</dbReference>
<feature type="transmembrane region" description="Helical" evidence="6">
    <location>
        <begin position="200"/>
        <end position="227"/>
    </location>
</feature>
<protein>
    <submittedName>
        <fullName evidence="8">Voltage-dependent calcium channel gamma-5 subunit-like</fullName>
    </submittedName>
</protein>
<dbReference type="GO" id="GO:0098943">
    <property type="term" value="P:neurotransmitter receptor transport, postsynaptic endosome to lysosome"/>
    <property type="evidence" value="ECO:0007669"/>
    <property type="project" value="TreeGrafter"/>
</dbReference>
<evidence type="ECO:0000256" key="2">
    <source>
        <dbReference type="ARBA" id="ARBA00007111"/>
    </source>
</evidence>
<dbReference type="GO" id="GO:0032281">
    <property type="term" value="C:AMPA glutamate receptor complex"/>
    <property type="evidence" value="ECO:0007669"/>
    <property type="project" value="TreeGrafter"/>
</dbReference>
<evidence type="ECO:0000256" key="5">
    <source>
        <dbReference type="ARBA" id="ARBA00023136"/>
    </source>
</evidence>
<feature type="transmembrane region" description="Helical" evidence="6">
    <location>
        <begin position="126"/>
        <end position="148"/>
    </location>
</feature>
<dbReference type="OrthoDB" id="9990458at2759"/>
<dbReference type="PANTHER" id="PTHR12107:SF0">
    <property type="entry name" value="STARGAZIN (MAMMALIAN CALCIUM CHANNEL) HOMOLOG"/>
    <property type="match status" value="1"/>
</dbReference>
<dbReference type="InterPro" id="IPR008368">
    <property type="entry name" value="VDCC_gsu"/>
</dbReference>
<organism evidence="7 8">
    <name type="scientific">Acanthaster planci</name>
    <name type="common">Crown-of-thorns starfish</name>
    <dbReference type="NCBI Taxonomy" id="133434"/>
    <lineage>
        <taxon>Eukaryota</taxon>
        <taxon>Metazoa</taxon>
        <taxon>Echinodermata</taxon>
        <taxon>Eleutherozoa</taxon>
        <taxon>Asterozoa</taxon>
        <taxon>Asteroidea</taxon>
        <taxon>Valvatacea</taxon>
        <taxon>Valvatida</taxon>
        <taxon>Acanthasteridae</taxon>
        <taxon>Acanthaster</taxon>
    </lineage>
</organism>
<dbReference type="AlphaFoldDB" id="A0A8B7XHU8"/>
<dbReference type="KEGG" id="aplc:110973683"/>
<name>A0A8B7XHU8_ACAPL</name>
<comment type="subcellular location">
    <subcellularLocation>
        <location evidence="1">Membrane</location>
        <topology evidence="1">Multi-pass membrane protein</topology>
    </subcellularLocation>
</comment>
<dbReference type="Pfam" id="PF00822">
    <property type="entry name" value="PMP22_Claudin"/>
    <property type="match status" value="1"/>
</dbReference>
<sequence>MKNASLLLLTIWSVFGAYLGLLLTSVGTFTNQWVFTSEERHLDFHNGTLRITMDMYSGLLESCRIGVTYRWDLKDAWRQVESNATQEILPRPGSPACVKIRSVLPAPGSPPKDITSAALAKINSVWPFPVISFLLLIVSSVLSTLGLCIPTKRAFTFFAGVVCVVAGLFVLTGIVCYIIAVGDAVIEKHPPLPDKVFKYGYGYSFCFCAISFLVTEATGVASLYLFIKQETYALRSEKERFRHRLTASGSGTSVATGSTQTIPPKVTVETTTDVWL</sequence>
<dbReference type="GO" id="GO:0099590">
    <property type="term" value="P:neurotransmitter receptor internalization"/>
    <property type="evidence" value="ECO:0007669"/>
    <property type="project" value="TreeGrafter"/>
</dbReference>
<keyword evidence="4 6" id="KW-1133">Transmembrane helix</keyword>
<dbReference type="GO" id="GO:0016247">
    <property type="term" value="F:channel regulator activity"/>
    <property type="evidence" value="ECO:0007669"/>
    <property type="project" value="TreeGrafter"/>
</dbReference>
<evidence type="ECO:0000313" key="8">
    <source>
        <dbReference type="RefSeq" id="XP_022080374.1"/>
    </source>
</evidence>
<dbReference type="OMA" id="GLMSCEL"/>
<dbReference type="PRINTS" id="PR01792">
    <property type="entry name" value="VDCCGAMMA"/>
</dbReference>
<evidence type="ECO:0000256" key="3">
    <source>
        <dbReference type="ARBA" id="ARBA00022692"/>
    </source>
</evidence>
<dbReference type="InterPro" id="IPR004031">
    <property type="entry name" value="PMP22/EMP/MP20/Claudin"/>
</dbReference>
<evidence type="ECO:0000313" key="7">
    <source>
        <dbReference type="Proteomes" id="UP000694845"/>
    </source>
</evidence>
<evidence type="ECO:0000256" key="6">
    <source>
        <dbReference type="SAM" id="Phobius"/>
    </source>
</evidence>
<keyword evidence="7" id="KW-1185">Reference proteome</keyword>
<evidence type="ECO:0000256" key="1">
    <source>
        <dbReference type="ARBA" id="ARBA00004141"/>
    </source>
</evidence>
<proteinExistence type="inferred from homology"/>
<dbReference type="Gene3D" id="1.20.140.150">
    <property type="match status" value="1"/>
</dbReference>
<comment type="similarity">
    <text evidence="2">Belongs to the PMP-22/EMP/MP20 family. CACNG subfamily.</text>
</comment>